<dbReference type="AlphaFoldDB" id="A0A2P8EAP9"/>
<organism evidence="2 3">
    <name type="scientific">Cecembia rubra</name>
    <dbReference type="NCBI Taxonomy" id="1485585"/>
    <lineage>
        <taxon>Bacteria</taxon>
        <taxon>Pseudomonadati</taxon>
        <taxon>Bacteroidota</taxon>
        <taxon>Cytophagia</taxon>
        <taxon>Cytophagales</taxon>
        <taxon>Cyclobacteriaceae</taxon>
        <taxon>Cecembia</taxon>
    </lineage>
</organism>
<gene>
    <name evidence="2" type="ORF">CLV48_102370</name>
</gene>
<dbReference type="RefSeq" id="WP_106566472.1">
    <property type="nucleotide sequence ID" value="NZ_PYGF01000002.1"/>
</dbReference>
<name>A0A2P8EAP9_9BACT</name>
<dbReference type="OrthoDB" id="947434at2"/>
<proteinExistence type="predicted"/>
<sequence length="188" mass="21017">MKKLVFILFALSIFSNVYAQKNLNFDLAFGANYPRFTDLPFDYKGDFGFNGTLRMWYNISDEFSIGVETNYMQLNHSNNDGAFLKSHYIGLPLLVKRTFPSNLYVAVGVGYLGLAASEEVSFRTEVAGSSIPAPFSELQGFIYLPATLGYNISKGLFVEINSLWGLSNMSKTYEYKASPIALSLGFRL</sequence>
<evidence type="ECO:0000256" key="1">
    <source>
        <dbReference type="SAM" id="SignalP"/>
    </source>
</evidence>
<evidence type="ECO:0000313" key="2">
    <source>
        <dbReference type="EMBL" id="PSL06553.1"/>
    </source>
</evidence>
<feature type="signal peptide" evidence="1">
    <location>
        <begin position="1"/>
        <end position="19"/>
    </location>
</feature>
<accession>A0A2P8EAP9</accession>
<evidence type="ECO:0000313" key="3">
    <source>
        <dbReference type="Proteomes" id="UP000240708"/>
    </source>
</evidence>
<protein>
    <submittedName>
        <fullName evidence="2">Outer membrane protein with beta-barrel domain</fullName>
    </submittedName>
</protein>
<dbReference type="EMBL" id="PYGF01000002">
    <property type="protein sequence ID" value="PSL06553.1"/>
    <property type="molecule type" value="Genomic_DNA"/>
</dbReference>
<comment type="caution">
    <text evidence="2">The sequence shown here is derived from an EMBL/GenBank/DDBJ whole genome shotgun (WGS) entry which is preliminary data.</text>
</comment>
<dbReference type="Proteomes" id="UP000240708">
    <property type="component" value="Unassembled WGS sequence"/>
</dbReference>
<reference evidence="2 3" key="1">
    <citation type="submission" date="2018-03" db="EMBL/GenBank/DDBJ databases">
        <title>Genomic Encyclopedia of Archaeal and Bacterial Type Strains, Phase II (KMG-II): from individual species to whole genera.</title>
        <authorList>
            <person name="Goeker M."/>
        </authorList>
    </citation>
    <scope>NUCLEOTIDE SEQUENCE [LARGE SCALE GENOMIC DNA]</scope>
    <source>
        <strain evidence="2 3">DSM 28057</strain>
    </source>
</reference>
<feature type="chain" id="PRO_5015142275" evidence="1">
    <location>
        <begin position="20"/>
        <end position="188"/>
    </location>
</feature>
<keyword evidence="1" id="KW-0732">Signal</keyword>
<keyword evidence="3" id="KW-1185">Reference proteome</keyword>